<reference evidence="2" key="1">
    <citation type="submission" date="2020-08" db="EMBL/GenBank/DDBJ databases">
        <title>Genomic Encyclopedia of Type Strains, Phase IV (KMG-V): Genome sequencing to study the core and pangenomes of soil and plant-associated prokaryotes.</title>
        <authorList>
            <person name="Whitman W."/>
        </authorList>
    </citation>
    <scope>NUCLEOTIDE SEQUENCE [LARGE SCALE GENOMIC DNA]</scope>
    <source>
        <strain evidence="2">M8UP27</strain>
    </source>
</reference>
<evidence type="ECO:0000313" key="2">
    <source>
        <dbReference type="EMBL" id="MBB5318446.1"/>
    </source>
</evidence>
<dbReference type="EMBL" id="JACHDY010000004">
    <property type="protein sequence ID" value="MBB5318446.1"/>
    <property type="molecule type" value="Genomic_DNA"/>
</dbReference>
<accession>A0A7W8MS14</accession>
<evidence type="ECO:0000313" key="3">
    <source>
        <dbReference type="Proteomes" id="UP000568106"/>
    </source>
</evidence>
<sequence>MFMVLKLGIGALDGGSDFGCDGLLLRWGLGFLALVRNENGNGKRSSHAGAEDRDGFKDG</sequence>
<dbReference type="Proteomes" id="UP000568106">
    <property type="component" value="Unassembled WGS sequence"/>
</dbReference>
<comment type="caution">
    <text evidence="2">The sequence shown here is derived from an EMBL/GenBank/DDBJ whole genome shotgun (WGS) entry which is preliminary data.</text>
</comment>
<protein>
    <submittedName>
        <fullName evidence="2">Uncharacterized protein</fullName>
    </submittedName>
</protein>
<organism evidence="2 3">
    <name type="scientific">Tunturiibacter empetritectus</name>
    <dbReference type="NCBI Taxonomy" id="3069691"/>
    <lineage>
        <taxon>Bacteria</taxon>
        <taxon>Pseudomonadati</taxon>
        <taxon>Acidobacteriota</taxon>
        <taxon>Terriglobia</taxon>
        <taxon>Terriglobales</taxon>
        <taxon>Acidobacteriaceae</taxon>
        <taxon>Tunturiibacter</taxon>
    </lineage>
</organism>
<name>A0A7W8MS14_9BACT</name>
<dbReference type="AlphaFoldDB" id="A0A7W8MS14"/>
<keyword evidence="3" id="KW-1185">Reference proteome</keyword>
<evidence type="ECO:0000256" key="1">
    <source>
        <dbReference type="SAM" id="MobiDB-lite"/>
    </source>
</evidence>
<proteinExistence type="predicted"/>
<gene>
    <name evidence="2" type="ORF">HDF09_003143</name>
</gene>
<feature type="compositionally biased region" description="Basic and acidic residues" evidence="1">
    <location>
        <begin position="49"/>
        <end position="59"/>
    </location>
</feature>
<feature type="region of interest" description="Disordered" evidence="1">
    <location>
        <begin position="39"/>
        <end position="59"/>
    </location>
</feature>